<evidence type="ECO:0000313" key="1">
    <source>
        <dbReference type="EMBL" id="DAD85582.1"/>
    </source>
</evidence>
<protein>
    <submittedName>
        <fullName evidence="1">Bim protein</fullName>
    </submittedName>
</protein>
<accession>A0A8S5MTD7</accession>
<sequence length="35" mass="4248">MKRTNVRFYFPQPDIYCSVSSSCDREGYLWTIKKK</sequence>
<dbReference type="EMBL" id="BK014984">
    <property type="protein sequence ID" value="DAD85582.1"/>
    <property type="molecule type" value="Genomic_DNA"/>
</dbReference>
<name>A0A8S5MTD7_9CAUD</name>
<organism evidence="1">
    <name type="scientific">Siphoviridae sp. ct0Xn2</name>
    <dbReference type="NCBI Taxonomy" id="2826267"/>
    <lineage>
        <taxon>Viruses</taxon>
        <taxon>Duplodnaviria</taxon>
        <taxon>Heunggongvirae</taxon>
        <taxon>Uroviricota</taxon>
        <taxon>Caudoviricetes</taxon>
    </lineage>
</organism>
<proteinExistence type="predicted"/>
<reference evidence="1" key="1">
    <citation type="journal article" date="2021" name="Proc. Natl. Acad. Sci. U.S.A.">
        <title>A Catalog of Tens of Thousands of Viruses from Human Metagenomes Reveals Hidden Associations with Chronic Diseases.</title>
        <authorList>
            <person name="Tisza M.J."/>
            <person name="Buck C.B."/>
        </authorList>
    </citation>
    <scope>NUCLEOTIDE SEQUENCE</scope>
    <source>
        <strain evidence="1">Ct0Xn2</strain>
    </source>
</reference>